<proteinExistence type="predicted"/>
<keyword evidence="3" id="KW-1185">Reference proteome</keyword>
<dbReference type="EMBL" id="JAAMPC010000010">
    <property type="protein sequence ID" value="KAG2286263.1"/>
    <property type="molecule type" value="Genomic_DNA"/>
</dbReference>
<feature type="compositionally biased region" description="Basic and acidic residues" evidence="1">
    <location>
        <begin position="1"/>
        <end position="12"/>
    </location>
</feature>
<feature type="region of interest" description="Disordered" evidence="1">
    <location>
        <begin position="63"/>
        <end position="90"/>
    </location>
</feature>
<accession>A0A8X7RG48</accession>
<comment type="caution">
    <text evidence="2">The sequence shown here is derived from an EMBL/GenBank/DDBJ whole genome shotgun (WGS) entry which is preliminary data.</text>
</comment>
<protein>
    <submittedName>
        <fullName evidence="2">Uncharacterized protein</fullName>
    </submittedName>
</protein>
<feature type="region of interest" description="Disordered" evidence="1">
    <location>
        <begin position="1"/>
        <end position="37"/>
    </location>
</feature>
<dbReference type="Proteomes" id="UP000886595">
    <property type="component" value="Unassembled WGS sequence"/>
</dbReference>
<organism evidence="2 3">
    <name type="scientific">Brassica carinata</name>
    <name type="common">Ethiopian mustard</name>
    <name type="synonym">Abyssinian cabbage</name>
    <dbReference type="NCBI Taxonomy" id="52824"/>
    <lineage>
        <taxon>Eukaryota</taxon>
        <taxon>Viridiplantae</taxon>
        <taxon>Streptophyta</taxon>
        <taxon>Embryophyta</taxon>
        <taxon>Tracheophyta</taxon>
        <taxon>Spermatophyta</taxon>
        <taxon>Magnoliopsida</taxon>
        <taxon>eudicotyledons</taxon>
        <taxon>Gunneridae</taxon>
        <taxon>Pentapetalae</taxon>
        <taxon>rosids</taxon>
        <taxon>malvids</taxon>
        <taxon>Brassicales</taxon>
        <taxon>Brassicaceae</taxon>
        <taxon>Brassiceae</taxon>
        <taxon>Brassica</taxon>
    </lineage>
</organism>
<evidence type="ECO:0000313" key="3">
    <source>
        <dbReference type="Proteomes" id="UP000886595"/>
    </source>
</evidence>
<gene>
    <name evidence="2" type="ORF">Bca52824_045867</name>
</gene>
<name>A0A8X7RG48_BRACI</name>
<evidence type="ECO:0000256" key="1">
    <source>
        <dbReference type="SAM" id="MobiDB-lite"/>
    </source>
</evidence>
<dbReference type="AlphaFoldDB" id="A0A8X7RG48"/>
<evidence type="ECO:0000313" key="2">
    <source>
        <dbReference type="EMBL" id="KAG2286263.1"/>
    </source>
</evidence>
<reference evidence="2 3" key="1">
    <citation type="submission" date="2020-02" db="EMBL/GenBank/DDBJ databases">
        <authorList>
            <person name="Ma Q."/>
            <person name="Huang Y."/>
            <person name="Song X."/>
            <person name="Pei D."/>
        </authorList>
    </citation>
    <scope>NUCLEOTIDE SEQUENCE [LARGE SCALE GENOMIC DNA]</scope>
    <source>
        <strain evidence="2">Sxm20200214</strain>
        <tissue evidence="2">Leaf</tissue>
    </source>
</reference>
<sequence>MGWVRGGDEGNKWVRGVKGKTEERMVEEGGEVTRGNSKASIVHSAISWDSAVTTGSGLGSSAFSGSVGGGSSSATSTEGAKLTTSGAVSEGTGDFSTTATSILTCAVAIKMDWVCTGGWRRC</sequence>